<feature type="region of interest" description="Disordered" evidence="1">
    <location>
        <begin position="237"/>
        <end position="298"/>
    </location>
</feature>
<proteinExistence type="predicted"/>
<protein>
    <submittedName>
        <fullName evidence="2">Uncharacterized protein</fullName>
    </submittedName>
</protein>
<dbReference type="Proteomes" id="UP000053319">
    <property type="component" value="Unassembled WGS sequence"/>
</dbReference>
<sequence>MAPKRRTDTEDTIDKRRARRPQVILRTLPPIIFSTPNNALTFQLTMSVPGVKPSSSTTSPIDTRPSSLEQTFGINTHKMYEDSQVVEREFQRVKTDLTTKSQTLDEKITGLETRLTAKIDAQKAYVDEKLGATKTYVDGKFKKQEEQLSQMQLNLDLRLDDHFDIVDNFSKKTEQWCNKHAELVDGNFRAVDKRFDEMQKNVDERFSKVDERFDALEKRFDGLQDLLQRLLIQGGASPTSFTPQSSQEPLPPLSLPTVTVSAPSSPVAGPSSARSRSRPPSTTTRDAASIRSGEQRPDTIASVFRSIKRLASKGLIKSKERLDQ</sequence>
<dbReference type="AlphaFoldDB" id="R7STM7"/>
<gene>
    <name evidence="2" type="ORF">DICSQDRAFT_171977</name>
</gene>
<dbReference type="RefSeq" id="XP_007367746.1">
    <property type="nucleotide sequence ID" value="XM_007367684.1"/>
</dbReference>
<dbReference type="Gene3D" id="3.90.20.10">
    <property type="match status" value="1"/>
</dbReference>
<dbReference type="EMBL" id="JH719423">
    <property type="protein sequence ID" value="EJF59579.1"/>
    <property type="molecule type" value="Genomic_DNA"/>
</dbReference>
<evidence type="ECO:0000313" key="3">
    <source>
        <dbReference type="Proteomes" id="UP000053319"/>
    </source>
</evidence>
<dbReference type="HOGENOM" id="CLU_857948_0_0_1"/>
<organism evidence="2 3">
    <name type="scientific">Dichomitus squalens (strain LYAD-421)</name>
    <name type="common">Western red white-rot fungus</name>
    <dbReference type="NCBI Taxonomy" id="732165"/>
    <lineage>
        <taxon>Eukaryota</taxon>
        <taxon>Fungi</taxon>
        <taxon>Dikarya</taxon>
        <taxon>Basidiomycota</taxon>
        <taxon>Agaricomycotina</taxon>
        <taxon>Agaricomycetes</taxon>
        <taxon>Polyporales</taxon>
        <taxon>Polyporaceae</taxon>
        <taxon>Dichomitus</taxon>
    </lineage>
</organism>
<accession>R7STM7</accession>
<evidence type="ECO:0000313" key="2">
    <source>
        <dbReference type="EMBL" id="EJF59579.1"/>
    </source>
</evidence>
<evidence type="ECO:0000256" key="1">
    <source>
        <dbReference type="SAM" id="MobiDB-lite"/>
    </source>
</evidence>
<dbReference type="KEGG" id="dsq:DICSQDRAFT_171977"/>
<dbReference type="OrthoDB" id="2758827at2759"/>
<dbReference type="GeneID" id="18839445"/>
<name>R7STM7_DICSQ</name>
<feature type="compositionally biased region" description="Low complexity" evidence="1">
    <location>
        <begin position="255"/>
        <end position="284"/>
    </location>
</feature>
<reference evidence="2 3" key="1">
    <citation type="journal article" date="2012" name="Science">
        <title>The Paleozoic origin of enzymatic lignin decomposition reconstructed from 31 fungal genomes.</title>
        <authorList>
            <person name="Floudas D."/>
            <person name="Binder M."/>
            <person name="Riley R."/>
            <person name="Barry K."/>
            <person name="Blanchette R.A."/>
            <person name="Henrissat B."/>
            <person name="Martinez A.T."/>
            <person name="Otillar R."/>
            <person name="Spatafora J.W."/>
            <person name="Yadav J.S."/>
            <person name="Aerts A."/>
            <person name="Benoit I."/>
            <person name="Boyd A."/>
            <person name="Carlson A."/>
            <person name="Copeland A."/>
            <person name="Coutinho P.M."/>
            <person name="de Vries R.P."/>
            <person name="Ferreira P."/>
            <person name="Findley K."/>
            <person name="Foster B."/>
            <person name="Gaskell J."/>
            <person name="Glotzer D."/>
            <person name="Gorecki P."/>
            <person name="Heitman J."/>
            <person name="Hesse C."/>
            <person name="Hori C."/>
            <person name="Igarashi K."/>
            <person name="Jurgens J.A."/>
            <person name="Kallen N."/>
            <person name="Kersten P."/>
            <person name="Kohler A."/>
            <person name="Kuees U."/>
            <person name="Kumar T.K.A."/>
            <person name="Kuo A."/>
            <person name="LaButti K."/>
            <person name="Larrondo L.F."/>
            <person name="Lindquist E."/>
            <person name="Ling A."/>
            <person name="Lombard V."/>
            <person name="Lucas S."/>
            <person name="Lundell T."/>
            <person name="Martin R."/>
            <person name="McLaughlin D.J."/>
            <person name="Morgenstern I."/>
            <person name="Morin E."/>
            <person name="Murat C."/>
            <person name="Nagy L.G."/>
            <person name="Nolan M."/>
            <person name="Ohm R.A."/>
            <person name="Patyshakuliyeva A."/>
            <person name="Rokas A."/>
            <person name="Ruiz-Duenas F.J."/>
            <person name="Sabat G."/>
            <person name="Salamov A."/>
            <person name="Samejima M."/>
            <person name="Schmutz J."/>
            <person name="Slot J.C."/>
            <person name="St John F."/>
            <person name="Stenlid J."/>
            <person name="Sun H."/>
            <person name="Sun S."/>
            <person name="Syed K."/>
            <person name="Tsang A."/>
            <person name="Wiebenga A."/>
            <person name="Young D."/>
            <person name="Pisabarro A."/>
            <person name="Eastwood D.C."/>
            <person name="Martin F."/>
            <person name="Cullen D."/>
            <person name="Grigoriev I.V."/>
            <person name="Hibbett D.S."/>
        </authorList>
    </citation>
    <scope>NUCLEOTIDE SEQUENCE [LARGE SCALE GENOMIC DNA]</scope>
    <source>
        <strain evidence="2 3">LYAD-421 SS1</strain>
    </source>
</reference>